<proteinExistence type="evidence at transcript level"/>
<dbReference type="STRING" id="7868.ENSCMIP00000016809"/>
<feature type="transmembrane region" description="Helical" evidence="2">
    <location>
        <begin position="115"/>
        <end position="138"/>
    </location>
</feature>
<dbReference type="OMA" id="CVFISCC"/>
<organism evidence="4">
    <name type="scientific">Callorhinchus milii</name>
    <name type="common">Ghost shark</name>
    <dbReference type="NCBI Taxonomy" id="7868"/>
    <lineage>
        <taxon>Eukaryota</taxon>
        <taxon>Metazoa</taxon>
        <taxon>Chordata</taxon>
        <taxon>Craniata</taxon>
        <taxon>Vertebrata</taxon>
        <taxon>Chondrichthyes</taxon>
        <taxon>Holocephali</taxon>
        <taxon>Chimaeriformes</taxon>
        <taxon>Callorhinchidae</taxon>
        <taxon>Callorhinchus</taxon>
    </lineage>
</organism>
<feature type="transmembrane region" description="Helical" evidence="2">
    <location>
        <begin position="419"/>
        <end position="440"/>
    </location>
</feature>
<feature type="transmembrane region" description="Helical" evidence="2">
    <location>
        <begin position="452"/>
        <end position="471"/>
    </location>
</feature>
<reference evidence="4 6" key="3">
    <citation type="journal article" date="2014" name="Nature">
        <title>Elephant shark genome provides unique insights into gnathostome evolution.</title>
        <authorList>
            <consortium name="International Elephant Shark Genome Sequencing Consortium"/>
            <person name="Venkatesh B."/>
            <person name="Lee A.P."/>
            <person name="Ravi V."/>
            <person name="Maurya A.K."/>
            <person name="Lian M.M."/>
            <person name="Swann J.B."/>
            <person name="Ohta Y."/>
            <person name="Flajnik M.F."/>
            <person name="Sutoh Y."/>
            <person name="Kasahara M."/>
            <person name="Hoon S."/>
            <person name="Gangu V."/>
            <person name="Roy S.W."/>
            <person name="Irimia M."/>
            <person name="Korzh V."/>
            <person name="Kondrychyn I."/>
            <person name="Lim Z.W."/>
            <person name="Tay B.H."/>
            <person name="Tohari S."/>
            <person name="Kong K.W."/>
            <person name="Ho S."/>
            <person name="Lorente-Galdos B."/>
            <person name="Quilez J."/>
            <person name="Marques-Bonet T."/>
            <person name="Raney B.J."/>
            <person name="Ingham P.W."/>
            <person name="Tay A."/>
            <person name="Hillier L.W."/>
            <person name="Minx P."/>
            <person name="Boehm T."/>
            <person name="Wilson R.K."/>
            <person name="Brenner S."/>
            <person name="Warren W.C."/>
        </authorList>
    </citation>
    <scope>NUCLEOTIDE SEQUENCE</scope>
    <source>
        <tissue evidence="4">Testis</tissue>
    </source>
</reference>
<evidence type="ECO:0000313" key="5">
    <source>
        <dbReference type="Ensembl" id="ENSCMIP00000016809.1"/>
    </source>
</evidence>
<feature type="transmembrane region" description="Helical" evidence="2">
    <location>
        <begin position="327"/>
        <end position="346"/>
    </location>
</feature>
<name>V9KRG4_CALMI</name>
<feature type="transmembrane region" description="Helical" evidence="2">
    <location>
        <begin position="483"/>
        <end position="505"/>
    </location>
</feature>
<feature type="domain" description="Major facilitator superfamily (MFS) profile" evidence="3">
    <location>
        <begin position="37"/>
        <end position="514"/>
    </location>
</feature>
<reference evidence="5" key="4">
    <citation type="submission" date="2025-05" db="UniProtKB">
        <authorList>
            <consortium name="Ensembl"/>
        </authorList>
    </citation>
    <scope>IDENTIFICATION</scope>
</reference>
<sequence>MATNDADIEYEFEGSAKTRTEPQRPNPDIDGGWGWFVVLASFIAHILVMGSQMSLGILYMEWLEEFQQSRGLTAWIGSLSLGIAMIIGPIAGLFVDVCGCRKTAIIGGILTTLGWVMSAFATSVYSLFLSFGVVVGIGSGLSYLPNIVMVGKYFEKRRALAQGISTTGTGFGAFFITILLKALNAEFGWRGAMFIQGAVSLNLCVCGALLRPLLPSKRKFRETEYIRGEACGMEGTALSINGRSSDAGISEQDAKEYKGNPPKEAGAQNVLDATCKYQTAKWATFKDACAANLFKMSSKFMRSVRLGFYTWYSSYFGAASLFQNKVFVAYIFWALLAFCSFVIPFIHLPEIVKLYGLTSENDKFPLTSIIAMLHILGKVILGTICDLPIVSVWNVLVLSNFCFAVCILVIPLMYTFTNLAIVCAVIGFSSGYLALIPCVTEDLVGINNLANAFGIIICANGVSALLGPPFAGWIFDLTNKYDYSFYVCGFLYMVGIACLLVKYCVPLKEIPEKKERARNF</sequence>
<dbReference type="Gene3D" id="1.20.1250.20">
    <property type="entry name" value="MFS general substrate transporter like domains"/>
    <property type="match status" value="2"/>
</dbReference>
<dbReference type="RefSeq" id="XP_042195229.1">
    <property type="nucleotide sequence ID" value="XM_042339295.1"/>
</dbReference>
<evidence type="ECO:0000259" key="3">
    <source>
        <dbReference type="PROSITE" id="PS50850"/>
    </source>
</evidence>
<dbReference type="SUPFAM" id="SSF103473">
    <property type="entry name" value="MFS general substrate transporter"/>
    <property type="match status" value="1"/>
</dbReference>
<keyword evidence="2" id="KW-0812">Transmembrane</keyword>
<dbReference type="GO" id="GO:0016020">
    <property type="term" value="C:membrane"/>
    <property type="evidence" value="ECO:0007669"/>
    <property type="project" value="UniProtKB-SubCell"/>
</dbReference>
<dbReference type="OrthoDB" id="2213137at2759"/>
<dbReference type="InterPro" id="IPR050327">
    <property type="entry name" value="Proton-linked_MCT"/>
</dbReference>
<keyword evidence="2" id="KW-0472">Membrane</keyword>
<dbReference type="InterPro" id="IPR036259">
    <property type="entry name" value="MFS_trans_sf"/>
</dbReference>
<evidence type="ECO:0000313" key="6">
    <source>
        <dbReference type="Proteomes" id="UP000314986"/>
    </source>
</evidence>
<dbReference type="GO" id="GO:0008028">
    <property type="term" value="F:monocarboxylic acid transmembrane transporter activity"/>
    <property type="evidence" value="ECO:0007669"/>
    <property type="project" value="TreeGrafter"/>
</dbReference>
<dbReference type="InterPro" id="IPR020846">
    <property type="entry name" value="MFS_dom"/>
</dbReference>
<gene>
    <name evidence="5" type="primary">LOC103179344</name>
</gene>
<dbReference type="PANTHER" id="PTHR11360:SF239">
    <property type="entry name" value="MONOCARBOXYLATE TRANSPORTER 14"/>
    <property type="match status" value="1"/>
</dbReference>
<dbReference type="CDD" id="cd17429">
    <property type="entry name" value="MFS_MCT14"/>
    <property type="match status" value="1"/>
</dbReference>
<dbReference type="Ensembl" id="ENSCMIT00000017142.1">
    <property type="protein sequence ID" value="ENSCMIP00000016809.1"/>
    <property type="gene ID" value="ENSCMIG00000008071.1"/>
</dbReference>
<feature type="transmembrane region" description="Helical" evidence="2">
    <location>
        <begin position="192"/>
        <end position="214"/>
    </location>
</feature>
<evidence type="ECO:0000256" key="2">
    <source>
        <dbReference type="SAM" id="Phobius"/>
    </source>
</evidence>
<keyword evidence="2" id="KW-1133">Transmembrane helix</keyword>
<comment type="subcellular location">
    <subcellularLocation>
        <location evidence="1">Membrane</location>
        <topology evidence="1">Multi-pass membrane protein</topology>
    </subcellularLocation>
</comment>
<dbReference type="AlphaFoldDB" id="V9KRG4"/>
<dbReference type="GeneTree" id="ENSGT00940000160895"/>
<dbReference type="RefSeq" id="XP_042195228.1">
    <property type="nucleotide sequence ID" value="XM_042339294.1"/>
</dbReference>
<dbReference type="InterPro" id="IPR011701">
    <property type="entry name" value="MFS"/>
</dbReference>
<evidence type="ECO:0000313" key="4">
    <source>
        <dbReference type="EMBL" id="AFP00739.1"/>
    </source>
</evidence>
<dbReference type="PANTHER" id="PTHR11360">
    <property type="entry name" value="MONOCARBOXYLATE TRANSPORTER"/>
    <property type="match status" value="1"/>
</dbReference>
<feature type="transmembrane region" description="Helical" evidence="2">
    <location>
        <begin position="72"/>
        <end position="95"/>
    </location>
</feature>
<feature type="transmembrane region" description="Helical" evidence="2">
    <location>
        <begin position="33"/>
        <end position="60"/>
    </location>
</feature>
<dbReference type="PROSITE" id="PS50850">
    <property type="entry name" value="MFS"/>
    <property type="match status" value="1"/>
</dbReference>
<reference evidence="6" key="2">
    <citation type="journal article" date="2007" name="PLoS Biol.">
        <title>Survey sequencing and comparative analysis of the elephant shark (Callorhinchus milii) genome.</title>
        <authorList>
            <person name="Venkatesh B."/>
            <person name="Kirkness E.F."/>
            <person name="Loh Y.H."/>
            <person name="Halpern A.L."/>
            <person name="Lee A.P."/>
            <person name="Johnson J."/>
            <person name="Dandona N."/>
            <person name="Viswanathan L.D."/>
            <person name="Tay A."/>
            <person name="Venter J.C."/>
            <person name="Strausberg R.L."/>
            <person name="Brenner S."/>
        </authorList>
    </citation>
    <scope>NUCLEOTIDE SEQUENCE [LARGE SCALE GENOMIC DNA]</scope>
</reference>
<feature type="transmembrane region" description="Helical" evidence="2">
    <location>
        <begin position="392"/>
        <end position="413"/>
    </location>
</feature>
<feature type="transmembrane region" description="Helical" evidence="2">
    <location>
        <begin position="366"/>
        <end position="385"/>
    </location>
</feature>
<feature type="transmembrane region" description="Helical" evidence="2">
    <location>
        <begin position="159"/>
        <end position="180"/>
    </location>
</feature>
<reference evidence="6" key="1">
    <citation type="journal article" date="2006" name="Science">
        <title>Ancient noncoding elements conserved in the human genome.</title>
        <authorList>
            <person name="Venkatesh B."/>
            <person name="Kirkness E.F."/>
            <person name="Loh Y.H."/>
            <person name="Halpern A.L."/>
            <person name="Lee A.P."/>
            <person name="Johnson J."/>
            <person name="Dandona N."/>
            <person name="Viswanathan L.D."/>
            <person name="Tay A."/>
            <person name="Venter J.C."/>
            <person name="Strausberg R.L."/>
            <person name="Brenner S."/>
        </authorList>
    </citation>
    <scope>NUCLEOTIDE SEQUENCE [LARGE SCALE GENOMIC DNA]</scope>
</reference>
<dbReference type="GeneID" id="103179344"/>
<dbReference type="Proteomes" id="UP000314986">
    <property type="component" value="Unassembled WGS sequence"/>
</dbReference>
<protein>
    <submittedName>
        <fullName evidence="4">Monocarboxylate transporter 14</fullName>
    </submittedName>
    <submittedName>
        <fullName evidence="5">Solute carrier family 16 member 14</fullName>
    </submittedName>
</protein>
<dbReference type="Pfam" id="PF07690">
    <property type="entry name" value="MFS_1"/>
    <property type="match status" value="1"/>
</dbReference>
<accession>V9KRG4</accession>
<evidence type="ECO:0000256" key="1">
    <source>
        <dbReference type="ARBA" id="ARBA00004141"/>
    </source>
</evidence>
<keyword evidence="6" id="KW-1185">Reference proteome</keyword>
<dbReference type="EMBL" id="JW868221">
    <property type="protein sequence ID" value="AFP00739.1"/>
    <property type="molecule type" value="mRNA"/>
</dbReference>